<dbReference type="InterPro" id="IPR019427">
    <property type="entry name" value="7TM_GPCR_serpentine_rcpt_Srw"/>
</dbReference>
<comment type="caution">
    <text evidence="2">The sequence shown here is derived from an EMBL/GenBank/DDBJ whole genome shotgun (WGS) entry which is preliminary data.</text>
</comment>
<organism evidence="2 3">
    <name type="scientific">Caenorhabditis nigoni</name>
    <dbReference type="NCBI Taxonomy" id="1611254"/>
    <lineage>
        <taxon>Eukaryota</taxon>
        <taxon>Metazoa</taxon>
        <taxon>Ecdysozoa</taxon>
        <taxon>Nematoda</taxon>
        <taxon>Chromadorea</taxon>
        <taxon>Rhabditida</taxon>
        <taxon>Rhabditina</taxon>
        <taxon>Rhabditomorpha</taxon>
        <taxon>Rhabditoidea</taxon>
        <taxon>Rhabditidae</taxon>
        <taxon>Peloderinae</taxon>
        <taxon>Caenorhabditis</taxon>
    </lineage>
</organism>
<dbReference type="EMBL" id="PDUG01000005">
    <property type="protein sequence ID" value="PIC23702.1"/>
    <property type="molecule type" value="Genomic_DNA"/>
</dbReference>
<dbReference type="SUPFAM" id="SSF81321">
    <property type="entry name" value="Family A G protein-coupled receptor-like"/>
    <property type="match status" value="1"/>
</dbReference>
<dbReference type="Pfam" id="PF10324">
    <property type="entry name" value="7TM_GPCR_Srw"/>
    <property type="match status" value="1"/>
</dbReference>
<dbReference type="GO" id="GO:0008528">
    <property type="term" value="F:G protein-coupled peptide receptor activity"/>
    <property type="evidence" value="ECO:0007669"/>
    <property type="project" value="InterPro"/>
</dbReference>
<keyword evidence="1" id="KW-0472">Membrane</keyword>
<dbReference type="STRING" id="1611254.A0A2G5T8V5"/>
<dbReference type="Proteomes" id="UP000230233">
    <property type="component" value="Chromosome V"/>
</dbReference>
<feature type="transmembrane region" description="Helical" evidence="1">
    <location>
        <begin position="95"/>
        <end position="119"/>
    </location>
</feature>
<feature type="transmembrane region" description="Helical" evidence="1">
    <location>
        <begin position="71"/>
        <end position="89"/>
    </location>
</feature>
<reference evidence="3" key="1">
    <citation type="submission" date="2017-10" db="EMBL/GenBank/DDBJ databases">
        <title>Rapid genome shrinkage in a self-fertile nematode reveals novel sperm competition proteins.</title>
        <authorList>
            <person name="Yin D."/>
            <person name="Schwarz E.M."/>
            <person name="Thomas C.G."/>
            <person name="Felde R.L."/>
            <person name="Korf I.F."/>
            <person name="Cutter A.D."/>
            <person name="Schartner C.M."/>
            <person name="Ralston E.J."/>
            <person name="Meyer B.J."/>
            <person name="Haag E.S."/>
        </authorList>
    </citation>
    <scope>NUCLEOTIDE SEQUENCE [LARGE SCALE GENOMIC DNA]</scope>
    <source>
        <strain evidence="3">JU1422</strain>
    </source>
</reference>
<dbReference type="AlphaFoldDB" id="A0A2G5T8V5"/>
<dbReference type="OrthoDB" id="5862069at2759"/>
<sequence>MFSRYTDYDFEGFGLSNSAIKTWIKIVSFFDSICYTLIRYQFVLIAIAFLTNLFHIFILLQKSMRSNSVNVLMIGIAASDLFVMGYLVFQHPLELLASINECVILILVTLVLSILWSLFNYMKYSLTDSDNPWQPAPSCTGFPVNHTELQFYIQQKQEVEIESDIKTEFFLIADGVLKIIPTMMFPILTGLLLIELKAAISRRKQLTATQSQEKRFEMCLVMEHLYDFSTRVDHTTKLVVWMTAMFMAAEGPLGIFYVLEGLVQHSVGFS</sequence>
<feature type="transmembrane region" description="Helical" evidence="1">
    <location>
        <begin position="38"/>
        <end position="59"/>
    </location>
</feature>
<dbReference type="PANTHER" id="PTHR22751">
    <property type="entry name" value="G-PROTEIN COUPLED RECEPTOR-RELATED"/>
    <property type="match status" value="1"/>
</dbReference>
<evidence type="ECO:0008006" key="4">
    <source>
        <dbReference type="Google" id="ProtNLM"/>
    </source>
</evidence>
<keyword evidence="3" id="KW-1185">Reference proteome</keyword>
<keyword evidence="1" id="KW-1133">Transmembrane helix</keyword>
<protein>
    <recommendedName>
        <fullName evidence="4">G-protein coupled receptors family 1 profile domain-containing protein</fullName>
    </recommendedName>
</protein>
<proteinExistence type="predicted"/>
<dbReference type="PANTHER" id="PTHR22751:SF54">
    <property type="entry name" value="G-PROTEIN COUPLED RECEPTORS FAMILY 1 PROFILE DOMAIN-CONTAINING PROTEIN"/>
    <property type="match status" value="1"/>
</dbReference>
<dbReference type="Gene3D" id="1.20.1070.10">
    <property type="entry name" value="Rhodopsin 7-helix transmembrane proteins"/>
    <property type="match status" value="1"/>
</dbReference>
<accession>A0A2G5T8V5</accession>
<evidence type="ECO:0000256" key="1">
    <source>
        <dbReference type="SAM" id="Phobius"/>
    </source>
</evidence>
<keyword evidence="1" id="KW-0812">Transmembrane</keyword>
<gene>
    <name evidence="2" type="primary">Cnig_chr_V.g17312</name>
    <name evidence="2" type="ORF">B9Z55_017312</name>
</gene>
<feature type="transmembrane region" description="Helical" evidence="1">
    <location>
        <begin position="238"/>
        <end position="259"/>
    </location>
</feature>
<evidence type="ECO:0000313" key="3">
    <source>
        <dbReference type="Proteomes" id="UP000230233"/>
    </source>
</evidence>
<name>A0A2G5T8V5_9PELO</name>
<evidence type="ECO:0000313" key="2">
    <source>
        <dbReference type="EMBL" id="PIC23702.1"/>
    </source>
</evidence>